<dbReference type="OrthoDB" id="5955096at2759"/>
<evidence type="ECO:0000313" key="2">
    <source>
        <dbReference type="Proteomes" id="UP001163046"/>
    </source>
</evidence>
<keyword evidence="2" id="KW-1185">Reference proteome</keyword>
<dbReference type="EMBL" id="MU825400">
    <property type="protein sequence ID" value="KAJ7392833.1"/>
    <property type="molecule type" value="Genomic_DNA"/>
</dbReference>
<reference evidence="1" key="1">
    <citation type="submission" date="2023-01" db="EMBL/GenBank/DDBJ databases">
        <title>Genome assembly of the deep-sea coral Lophelia pertusa.</title>
        <authorList>
            <person name="Herrera S."/>
            <person name="Cordes E."/>
        </authorList>
    </citation>
    <scope>NUCLEOTIDE SEQUENCE</scope>
    <source>
        <strain evidence="1">USNM1676648</strain>
        <tissue evidence="1">Polyp</tissue>
    </source>
</reference>
<protein>
    <submittedName>
        <fullName evidence="1">Uncharacterized protein</fullName>
    </submittedName>
</protein>
<proteinExistence type="predicted"/>
<gene>
    <name evidence="1" type="ORF">OS493_010493</name>
</gene>
<dbReference type="Proteomes" id="UP001163046">
    <property type="component" value="Unassembled WGS sequence"/>
</dbReference>
<dbReference type="AlphaFoldDB" id="A0A9X0DBN4"/>
<evidence type="ECO:0000313" key="1">
    <source>
        <dbReference type="EMBL" id="KAJ7392833.1"/>
    </source>
</evidence>
<sequence>MFIVGTIFLRNRDRRDEQRRERRQFEERISREWRQFAEKISGEYSKLKDKGIPRKISQVKENFEKLSIILDITGVDVLRYMLDDDHRQHFKTTELENLREDLQSIFQLFNVCSSLLLLGEVPTNIKEELKDLVTDLGEMTYPLFKGERRKIILKCVENFGSSCPKPETESRVSELDASIGVTVPYVDLLRFGTQPEQPYFLTRGVNAGRFVQSATSETELDYSIKCTTFSLNRIVTNQGRNQGDLTFLTQLHKDLEDPRYMTDFATRWRELKPEPFSNLIKQVNHNDTNEVVLVKFTHEVRVYIHLFLNDSCEQINLTTLRNVWKKVTALRPTEAMVKKNCERFIMDLQGIQESPYHCNSQEFCVELTQLWNKLGEIQIIRENNRPEN</sequence>
<name>A0A9X0DBN4_9CNID</name>
<comment type="caution">
    <text evidence="1">The sequence shown here is derived from an EMBL/GenBank/DDBJ whole genome shotgun (WGS) entry which is preliminary data.</text>
</comment>
<accession>A0A9X0DBN4</accession>
<organism evidence="1 2">
    <name type="scientific">Desmophyllum pertusum</name>
    <dbReference type="NCBI Taxonomy" id="174260"/>
    <lineage>
        <taxon>Eukaryota</taxon>
        <taxon>Metazoa</taxon>
        <taxon>Cnidaria</taxon>
        <taxon>Anthozoa</taxon>
        <taxon>Hexacorallia</taxon>
        <taxon>Scleractinia</taxon>
        <taxon>Caryophylliina</taxon>
        <taxon>Caryophylliidae</taxon>
        <taxon>Desmophyllum</taxon>
    </lineage>
</organism>